<sequence>MTRLLTGPALALLIVVPLFVLAALRMVGRRIRGQRTGVGERGLGATGVEELHALLYPGKRLQLEQRRVEPLLRDDERDGAPGRPGIDFATGTARIRIVGSKP</sequence>
<reference evidence="1 2" key="1">
    <citation type="submission" date="2018-12" db="EMBL/GenBank/DDBJ databases">
        <title>Draft genome sequence of Embleya hyalina NBRC 13850T.</title>
        <authorList>
            <person name="Komaki H."/>
            <person name="Hosoyama A."/>
            <person name="Kimura A."/>
            <person name="Ichikawa N."/>
            <person name="Tamura T."/>
        </authorList>
    </citation>
    <scope>NUCLEOTIDE SEQUENCE [LARGE SCALE GENOMIC DNA]</scope>
    <source>
        <strain evidence="1 2">NBRC 13850</strain>
    </source>
</reference>
<proteinExistence type="predicted"/>
<dbReference type="RefSeq" id="WP_126636713.1">
    <property type="nucleotide sequence ID" value="NZ_BIFH01000016.1"/>
</dbReference>
<evidence type="ECO:0000313" key="1">
    <source>
        <dbReference type="EMBL" id="GCD94511.1"/>
    </source>
</evidence>
<dbReference type="Proteomes" id="UP000286931">
    <property type="component" value="Unassembled WGS sequence"/>
</dbReference>
<keyword evidence="2" id="KW-1185">Reference proteome</keyword>
<organism evidence="1 2">
    <name type="scientific">Embleya hyalina</name>
    <dbReference type="NCBI Taxonomy" id="516124"/>
    <lineage>
        <taxon>Bacteria</taxon>
        <taxon>Bacillati</taxon>
        <taxon>Actinomycetota</taxon>
        <taxon>Actinomycetes</taxon>
        <taxon>Kitasatosporales</taxon>
        <taxon>Streptomycetaceae</taxon>
        <taxon>Embleya</taxon>
    </lineage>
</organism>
<dbReference type="EMBL" id="BIFH01000016">
    <property type="protein sequence ID" value="GCD94511.1"/>
    <property type="molecule type" value="Genomic_DNA"/>
</dbReference>
<dbReference type="Pfam" id="PF19690">
    <property type="entry name" value="DUF6191"/>
    <property type="match status" value="1"/>
</dbReference>
<dbReference type="InterPro" id="IPR045684">
    <property type="entry name" value="DUF6191"/>
</dbReference>
<dbReference type="OrthoDB" id="3692692at2"/>
<accession>A0A401YIT9</accession>
<name>A0A401YIT9_9ACTN</name>
<evidence type="ECO:0000313" key="2">
    <source>
        <dbReference type="Proteomes" id="UP000286931"/>
    </source>
</evidence>
<comment type="caution">
    <text evidence="1">The sequence shown here is derived from an EMBL/GenBank/DDBJ whole genome shotgun (WGS) entry which is preliminary data.</text>
</comment>
<protein>
    <submittedName>
        <fullName evidence="1">Uncharacterized protein</fullName>
    </submittedName>
</protein>
<dbReference type="AlphaFoldDB" id="A0A401YIT9"/>
<gene>
    <name evidence="1" type="ORF">EHYA_02180</name>
</gene>